<dbReference type="GeneID" id="54575380"/>
<feature type="region of interest" description="Disordered" evidence="1">
    <location>
        <begin position="99"/>
        <end position="147"/>
    </location>
</feature>
<evidence type="ECO:0000256" key="1">
    <source>
        <dbReference type="SAM" id="MobiDB-lite"/>
    </source>
</evidence>
<dbReference type="AlphaFoldDB" id="A0A6A6IG81"/>
<dbReference type="Pfam" id="PF25560">
    <property type="entry name" value="DUF7932"/>
    <property type="match status" value="1"/>
</dbReference>
<dbReference type="EMBL" id="ML987195">
    <property type="protein sequence ID" value="KAF2249594.1"/>
    <property type="molecule type" value="Genomic_DNA"/>
</dbReference>
<dbReference type="Proteomes" id="UP000800094">
    <property type="component" value="Unassembled WGS sequence"/>
</dbReference>
<reference evidence="3" key="1">
    <citation type="journal article" date="2020" name="Stud. Mycol.">
        <title>101 Dothideomycetes genomes: a test case for predicting lifestyles and emergence of pathogens.</title>
        <authorList>
            <person name="Haridas S."/>
            <person name="Albert R."/>
            <person name="Binder M."/>
            <person name="Bloem J."/>
            <person name="Labutti K."/>
            <person name="Salamov A."/>
            <person name="Andreopoulos B."/>
            <person name="Baker S."/>
            <person name="Barry K."/>
            <person name="Bills G."/>
            <person name="Bluhm B."/>
            <person name="Cannon C."/>
            <person name="Castanera R."/>
            <person name="Culley D."/>
            <person name="Daum C."/>
            <person name="Ezra D."/>
            <person name="Gonzalez J."/>
            <person name="Henrissat B."/>
            <person name="Kuo A."/>
            <person name="Liang C."/>
            <person name="Lipzen A."/>
            <person name="Lutzoni F."/>
            <person name="Magnuson J."/>
            <person name="Mondo S."/>
            <person name="Nolan M."/>
            <person name="Ohm R."/>
            <person name="Pangilinan J."/>
            <person name="Park H.-J."/>
            <person name="Ramirez L."/>
            <person name="Alfaro M."/>
            <person name="Sun H."/>
            <person name="Tritt A."/>
            <person name="Yoshinaga Y."/>
            <person name="Zwiers L.-H."/>
            <person name="Turgeon B."/>
            <person name="Goodwin S."/>
            <person name="Spatafora J."/>
            <person name="Crous P."/>
            <person name="Grigoriev I."/>
        </authorList>
    </citation>
    <scope>NUCLEOTIDE SEQUENCE</scope>
    <source>
        <strain evidence="3">CBS 122368</strain>
    </source>
</reference>
<gene>
    <name evidence="3" type="ORF">BU26DRAFT_320416</name>
</gene>
<feature type="compositionally biased region" description="Gly residues" evidence="1">
    <location>
        <begin position="131"/>
        <end position="147"/>
    </location>
</feature>
<protein>
    <recommendedName>
        <fullName evidence="2">DUF7932 domain-containing protein</fullName>
    </recommendedName>
</protein>
<dbReference type="RefSeq" id="XP_033684598.1">
    <property type="nucleotide sequence ID" value="XM_033822050.1"/>
</dbReference>
<evidence type="ECO:0000313" key="3">
    <source>
        <dbReference type="EMBL" id="KAF2249594.1"/>
    </source>
</evidence>
<sequence length="1062" mass="115011">MQAPQLETVLLSAAGQPGIPGTQWWSGNNNFEAPPGVSGRPGQNASVPSPGTSAHDLRVRLSYAQDRPGLVQLFGEGPLTGKRWEISRAQNGLLDCRGGDGGDGGKGENGQCGGQGSSGRGATRYSDATCGGPGAPGGDGGSGTSGADGGDAGNAYVTVAEDDLDTLVALEWMTAGGRGGASGVHGEPGAGGRGGLGGSGCSWTETHSHTMTDSNGHSHTEYYTTHHSRPGAPPGPDGPSGMRPFGPLYGGRAGRNGRGEIRVLRNDLTEGTYSSRYQLVVKDFDVIDENMDGINEPGEFLLVQNIQIENIGAMPSPKGNILKILIRPTPWLEPVSSEPLELPREIAPGAIVRVPGVLRALIKNESVPRAPGTTFHAQDTVALVAYFERLQRSLPEFAGGIEVAYQYPLVMSVPKYLDCVAKGDLVQFSWMIKNISTKAYGGESAVCRPCYTHMSDPCGVFDLKYATKDSPHETIDRIDVLDVGSEVPITEDFQVSQSVPVFTTGYIVVSLMLSDPHTGAPRPITSFNLSIQISSSYSYNPLSQFLLVINGSTPNAAILQTMDFIKNGLNLPTDILNLSLIGSFKDPKTEHNVLWNYLGKSVVIFANPMNYFQTGLRDVWDLLDPWEACMLAKRGTNFLFVRPANVNELKAWASQMTAPAFVPQSPSAESVTKLSDVVPRLKPYKYEMPDCILTLPVKKAIFRSLDRTMECRAKTITKQLNRRLPLRRFVVGPCDPDPTDETPISKRKSGAIAVVEGLPYWTKFAVTLQPHADGLTSLTDYNIAMIVHSLPFTDQCAVFWNLLGYDHSSGMSVGLAYRGAALSHFQAGRDPNNVLEKEFLLHRKACEALSWSIATHVTSELSHFCLDSPWPDSSIPKSSVLFELPFLRQFIESAPSAPIITSDFDISSLAILFGAILGTHTKGLLSLGGRNSKVRSILQHHSNQLSKTLCAPDARKKLRKALRASATATKKRLAQAKKAQPQLQRTECVHRLNCQRLEELTLTPGASFLDLSALLGVQRSVCSSSAELAERRRVRAQCVLRMERDEAWSKQMLSDMVNPKEE</sequence>
<dbReference type="InterPro" id="IPR057692">
    <property type="entry name" value="DUF7932"/>
</dbReference>
<feature type="compositionally biased region" description="Basic and acidic residues" evidence="1">
    <location>
        <begin position="206"/>
        <end position="220"/>
    </location>
</feature>
<keyword evidence="4" id="KW-1185">Reference proteome</keyword>
<feature type="compositionally biased region" description="Gly residues" evidence="1">
    <location>
        <begin position="107"/>
        <end position="119"/>
    </location>
</feature>
<feature type="compositionally biased region" description="Polar residues" evidence="1">
    <location>
        <begin position="41"/>
        <end position="52"/>
    </location>
</feature>
<accession>A0A6A6IG81</accession>
<organism evidence="3 4">
    <name type="scientific">Trematosphaeria pertusa</name>
    <dbReference type="NCBI Taxonomy" id="390896"/>
    <lineage>
        <taxon>Eukaryota</taxon>
        <taxon>Fungi</taxon>
        <taxon>Dikarya</taxon>
        <taxon>Ascomycota</taxon>
        <taxon>Pezizomycotina</taxon>
        <taxon>Dothideomycetes</taxon>
        <taxon>Pleosporomycetidae</taxon>
        <taxon>Pleosporales</taxon>
        <taxon>Massarineae</taxon>
        <taxon>Trematosphaeriaceae</taxon>
        <taxon>Trematosphaeria</taxon>
    </lineage>
</organism>
<feature type="domain" description="DUF7932" evidence="2">
    <location>
        <begin position="279"/>
        <end position="407"/>
    </location>
</feature>
<proteinExistence type="predicted"/>
<evidence type="ECO:0000259" key="2">
    <source>
        <dbReference type="Pfam" id="PF25560"/>
    </source>
</evidence>
<feature type="compositionally biased region" description="Gly residues" evidence="1">
    <location>
        <begin position="178"/>
        <end position="200"/>
    </location>
</feature>
<dbReference type="OrthoDB" id="5319158at2759"/>
<name>A0A6A6IG81_9PLEO</name>
<feature type="region of interest" description="Disordered" evidence="1">
    <location>
        <begin position="178"/>
        <end position="246"/>
    </location>
</feature>
<feature type="region of interest" description="Disordered" evidence="1">
    <location>
        <begin position="14"/>
        <end position="54"/>
    </location>
</feature>
<evidence type="ECO:0000313" key="4">
    <source>
        <dbReference type="Proteomes" id="UP000800094"/>
    </source>
</evidence>